<dbReference type="PANTHER" id="PTHR11042">
    <property type="entry name" value="EUKARYOTIC TRANSLATION INITIATION FACTOR 2-ALPHA KINASE EIF2-ALPHA KINASE -RELATED"/>
    <property type="match status" value="1"/>
</dbReference>
<evidence type="ECO:0000259" key="15">
    <source>
        <dbReference type="PROSITE" id="PS50011"/>
    </source>
</evidence>
<evidence type="ECO:0000256" key="2">
    <source>
        <dbReference type="ARBA" id="ARBA00022527"/>
    </source>
</evidence>
<dbReference type="InterPro" id="IPR008271">
    <property type="entry name" value="Ser/Thr_kinase_AS"/>
</dbReference>
<dbReference type="InterPro" id="IPR011009">
    <property type="entry name" value="Kinase-like_dom_sf"/>
</dbReference>
<dbReference type="PROSITE" id="PS00107">
    <property type="entry name" value="PROTEIN_KINASE_ATP"/>
    <property type="match status" value="1"/>
</dbReference>
<evidence type="ECO:0000256" key="9">
    <source>
        <dbReference type="ARBA" id="ARBA00023306"/>
    </source>
</evidence>
<dbReference type="GO" id="GO:0005737">
    <property type="term" value="C:cytoplasm"/>
    <property type="evidence" value="ECO:0007669"/>
    <property type="project" value="TreeGrafter"/>
</dbReference>
<dbReference type="GO" id="GO:0110031">
    <property type="term" value="P:negative regulation of G2/MI transition of meiotic cell cycle"/>
    <property type="evidence" value="ECO:0007669"/>
    <property type="project" value="TreeGrafter"/>
</dbReference>
<keyword evidence="2 14" id="KW-0723">Serine/threonine-protein kinase</keyword>
<proteinExistence type="inferred from homology"/>
<dbReference type="AlphaFoldDB" id="A0A811KU31"/>
<dbReference type="Proteomes" id="UP000614601">
    <property type="component" value="Unassembled WGS sequence"/>
</dbReference>
<dbReference type="InterPro" id="IPR017441">
    <property type="entry name" value="Protein_kinase_ATP_BS"/>
</dbReference>
<keyword evidence="17" id="KW-1185">Reference proteome</keyword>
<gene>
    <name evidence="16" type="ORF">BOKJ2_LOCUS8035</name>
</gene>
<evidence type="ECO:0000256" key="13">
    <source>
        <dbReference type="PROSITE-ProRule" id="PRU10141"/>
    </source>
</evidence>
<evidence type="ECO:0000256" key="8">
    <source>
        <dbReference type="ARBA" id="ARBA00022842"/>
    </source>
</evidence>
<sequence length="439" mass="50887">MVVTPKKTPPKARLALTPTKILQERYQRLVDSPKLCTRKEMCMRNSRECEKMTNNARLCRTAPMNMKIGKKGSVMGSTRPRIVSFSDTPPDMSIHYSPNKLDNYLDQVFIKVGALGNGSFGNVYCMMSRDDHKYYAVKCSQNNYRCRRDRVEKQREVMFLERLNHLNVVRFYSAWEENDLLYIQTELCEKSLQAFILDTDGKVPEGTVWNAFVDMLHAVRYIHKLDIVHVDIKPDNIFMTSKKIFKLGDFGMAVDLKNDEGLDRDHEGDAKYLAAEALNMENVTKKMDIFSLGLSIFQLATDLWVPTNGKAWHDIREHRFSDEILEKCPKDLQDILLSMMKLDPDERPEAHEILNLPTVQDKARNRQITTSNLRWDDTTVFSPQLSFEVRDKYFHTPPSQRQFENSSMFTPVRHPASLKRCHKVPSFLQTQVITESSFG</sequence>
<keyword evidence="3" id="KW-0808">Transferase</keyword>
<keyword evidence="4" id="KW-0479">Metal-binding</keyword>
<comment type="catalytic activity">
    <reaction evidence="11">
        <text>L-threonyl-[protein] + ATP = O-phospho-L-threonyl-[protein] + ADP + H(+)</text>
        <dbReference type="Rhea" id="RHEA:46608"/>
        <dbReference type="Rhea" id="RHEA-COMP:11060"/>
        <dbReference type="Rhea" id="RHEA-COMP:11605"/>
        <dbReference type="ChEBI" id="CHEBI:15378"/>
        <dbReference type="ChEBI" id="CHEBI:30013"/>
        <dbReference type="ChEBI" id="CHEBI:30616"/>
        <dbReference type="ChEBI" id="CHEBI:61977"/>
        <dbReference type="ChEBI" id="CHEBI:456216"/>
        <dbReference type="EC" id="2.7.11.1"/>
    </reaction>
</comment>
<feature type="binding site" evidence="13">
    <location>
        <position position="138"/>
    </location>
    <ligand>
        <name>ATP</name>
        <dbReference type="ChEBI" id="CHEBI:30616"/>
    </ligand>
</feature>
<keyword evidence="6" id="KW-0418">Kinase</keyword>
<dbReference type="GO" id="GO:0004674">
    <property type="term" value="F:protein serine/threonine kinase activity"/>
    <property type="evidence" value="ECO:0007669"/>
    <property type="project" value="UniProtKB-KW"/>
</dbReference>
<evidence type="ECO:0000256" key="12">
    <source>
        <dbReference type="ARBA" id="ARBA00048679"/>
    </source>
</evidence>
<keyword evidence="7 13" id="KW-0067">ATP-binding</keyword>
<evidence type="ECO:0000256" key="14">
    <source>
        <dbReference type="RuleBase" id="RU000304"/>
    </source>
</evidence>
<name>A0A811KU31_9BILA</name>
<evidence type="ECO:0000313" key="17">
    <source>
        <dbReference type="Proteomes" id="UP000614601"/>
    </source>
</evidence>
<evidence type="ECO:0000256" key="1">
    <source>
        <dbReference type="ARBA" id="ARBA00012513"/>
    </source>
</evidence>
<dbReference type="Pfam" id="PF00069">
    <property type="entry name" value="Pkinase"/>
    <property type="match status" value="1"/>
</dbReference>
<evidence type="ECO:0000256" key="5">
    <source>
        <dbReference type="ARBA" id="ARBA00022741"/>
    </source>
</evidence>
<dbReference type="GO" id="GO:0051321">
    <property type="term" value="P:meiotic cell cycle"/>
    <property type="evidence" value="ECO:0007669"/>
    <property type="project" value="TreeGrafter"/>
</dbReference>
<evidence type="ECO:0000256" key="6">
    <source>
        <dbReference type="ARBA" id="ARBA00022777"/>
    </source>
</evidence>
<organism evidence="16 17">
    <name type="scientific">Bursaphelenchus okinawaensis</name>
    <dbReference type="NCBI Taxonomy" id="465554"/>
    <lineage>
        <taxon>Eukaryota</taxon>
        <taxon>Metazoa</taxon>
        <taxon>Ecdysozoa</taxon>
        <taxon>Nematoda</taxon>
        <taxon>Chromadorea</taxon>
        <taxon>Rhabditida</taxon>
        <taxon>Tylenchina</taxon>
        <taxon>Tylenchomorpha</taxon>
        <taxon>Aphelenchoidea</taxon>
        <taxon>Aphelenchoididae</taxon>
        <taxon>Bursaphelenchus</taxon>
    </lineage>
</organism>
<dbReference type="PROSITE" id="PS00108">
    <property type="entry name" value="PROTEIN_KINASE_ST"/>
    <property type="match status" value="1"/>
</dbReference>
<evidence type="ECO:0000256" key="7">
    <source>
        <dbReference type="ARBA" id="ARBA00022840"/>
    </source>
</evidence>
<dbReference type="Gene3D" id="3.30.200.20">
    <property type="entry name" value="Phosphorylase Kinase, domain 1"/>
    <property type="match status" value="1"/>
</dbReference>
<feature type="domain" description="Protein kinase" evidence="15">
    <location>
        <begin position="109"/>
        <end position="359"/>
    </location>
</feature>
<evidence type="ECO:0000256" key="11">
    <source>
        <dbReference type="ARBA" id="ARBA00047899"/>
    </source>
</evidence>
<comment type="catalytic activity">
    <reaction evidence="12">
        <text>L-seryl-[protein] + ATP = O-phospho-L-seryl-[protein] + ADP + H(+)</text>
        <dbReference type="Rhea" id="RHEA:17989"/>
        <dbReference type="Rhea" id="RHEA-COMP:9863"/>
        <dbReference type="Rhea" id="RHEA-COMP:11604"/>
        <dbReference type="ChEBI" id="CHEBI:15378"/>
        <dbReference type="ChEBI" id="CHEBI:29999"/>
        <dbReference type="ChEBI" id="CHEBI:30616"/>
        <dbReference type="ChEBI" id="CHEBI:83421"/>
        <dbReference type="ChEBI" id="CHEBI:456216"/>
        <dbReference type="EC" id="2.7.11.1"/>
    </reaction>
</comment>
<dbReference type="InterPro" id="IPR000719">
    <property type="entry name" value="Prot_kinase_dom"/>
</dbReference>
<dbReference type="EMBL" id="CAJFDH010000004">
    <property type="protein sequence ID" value="CAD5218825.1"/>
    <property type="molecule type" value="Genomic_DNA"/>
</dbReference>
<keyword evidence="5 13" id="KW-0547">Nucleotide-binding</keyword>
<dbReference type="GO" id="GO:0046872">
    <property type="term" value="F:metal ion binding"/>
    <property type="evidence" value="ECO:0007669"/>
    <property type="project" value="UniProtKB-KW"/>
</dbReference>
<protein>
    <recommendedName>
        <fullName evidence="1">non-specific serine/threonine protein kinase</fullName>
        <ecNumber evidence="1">2.7.11.1</ecNumber>
    </recommendedName>
</protein>
<dbReference type="PROSITE" id="PS50011">
    <property type="entry name" value="PROTEIN_KINASE_DOM"/>
    <property type="match status" value="1"/>
</dbReference>
<accession>A0A811KU31</accession>
<dbReference type="SUPFAM" id="SSF56112">
    <property type="entry name" value="Protein kinase-like (PK-like)"/>
    <property type="match status" value="1"/>
</dbReference>
<dbReference type="Proteomes" id="UP000783686">
    <property type="component" value="Unassembled WGS sequence"/>
</dbReference>
<dbReference type="OrthoDB" id="5337378at2759"/>
<reference evidence="16" key="1">
    <citation type="submission" date="2020-09" db="EMBL/GenBank/DDBJ databases">
        <authorList>
            <person name="Kikuchi T."/>
        </authorList>
    </citation>
    <scope>NUCLEOTIDE SEQUENCE</scope>
    <source>
        <strain evidence="16">SH1</strain>
    </source>
</reference>
<dbReference type="EMBL" id="CAJFCW020000004">
    <property type="protein sequence ID" value="CAG9111871.1"/>
    <property type="molecule type" value="Genomic_DNA"/>
</dbReference>
<dbReference type="EC" id="2.7.11.1" evidence="1"/>
<keyword evidence="8" id="KW-0460">Magnesium</keyword>
<evidence type="ECO:0000256" key="3">
    <source>
        <dbReference type="ARBA" id="ARBA00022679"/>
    </source>
</evidence>
<evidence type="ECO:0000256" key="10">
    <source>
        <dbReference type="ARBA" id="ARBA00037982"/>
    </source>
</evidence>
<dbReference type="PANTHER" id="PTHR11042:SF183">
    <property type="entry name" value="MEMBRANE-ASSOCIATED TYROSINE- AND THREONINE-SPECIFIC CDC2-INHIBITORY KINASE"/>
    <property type="match status" value="1"/>
</dbReference>
<dbReference type="GO" id="GO:0005524">
    <property type="term" value="F:ATP binding"/>
    <property type="evidence" value="ECO:0007669"/>
    <property type="project" value="UniProtKB-UniRule"/>
</dbReference>
<dbReference type="GO" id="GO:0005634">
    <property type="term" value="C:nucleus"/>
    <property type="evidence" value="ECO:0007669"/>
    <property type="project" value="TreeGrafter"/>
</dbReference>
<evidence type="ECO:0000256" key="4">
    <source>
        <dbReference type="ARBA" id="ARBA00022723"/>
    </source>
</evidence>
<keyword evidence="9" id="KW-0131">Cell cycle</keyword>
<evidence type="ECO:0000313" key="16">
    <source>
        <dbReference type="EMBL" id="CAD5218825.1"/>
    </source>
</evidence>
<dbReference type="Gene3D" id="1.10.510.10">
    <property type="entry name" value="Transferase(Phosphotransferase) domain 1"/>
    <property type="match status" value="1"/>
</dbReference>
<comment type="similarity">
    <text evidence="10">Belongs to the protein kinase superfamily. Ser/Thr protein kinase family. GCN2 subfamily.</text>
</comment>
<dbReference type="SMART" id="SM00220">
    <property type="entry name" value="S_TKc"/>
    <property type="match status" value="1"/>
</dbReference>
<comment type="caution">
    <text evidence="16">The sequence shown here is derived from an EMBL/GenBank/DDBJ whole genome shotgun (WGS) entry which is preliminary data.</text>
</comment>
<dbReference type="InterPro" id="IPR050339">
    <property type="entry name" value="CC_SR_Kinase"/>
</dbReference>